<protein>
    <submittedName>
        <fullName evidence="1">Uncharacterized protein</fullName>
    </submittedName>
</protein>
<evidence type="ECO:0000313" key="2">
    <source>
        <dbReference type="Proteomes" id="UP001469553"/>
    </source>
</evidence>
<keyword evidence="2" id="KW-1185">Reference proteome</keyword>
<organism evidence="1 2">
    <name type="scientific">Ameca splendens</name>
    <dbReference type="NCBI Taxonomy" id="208324"/>
    <lineage>
        <taxon>Eukaryota</taxon>
        <taxon>Metazoa</taxon>
        <taxon>Chordata</taxon>
        <taxon>Craniata</taxon>
        <taxon>Vertebrata</taxon>
        <taxon>Euteleostomi</taxon>
        <taxon>Actinopterygii</taxon>
        <taxon>Neopterygii</taxon>
        <taxon>Teleostei</taxon>
        <taxon>Neoteleostei</taxon>
        <taxon>Acanthomorphata</taxon>
        <taxon>Ovalentaria</taxon>
        <taxon>Atherinomorphae</taxon>
        <taxon>Cyprinodontiformes</taxon>
        <taxon>Goodeidae</taxon>
        <taxon>Ameca</taxon>
    </lineage>
</organism>
<dbReference type="EMBL" id="JAHRIP010011512">
    <property type="protein sequence ID" value="MEQ2284577.1"/>
    <property type="molecule type" value="Genomic_DNA"/>
</dbReference>
<sequence length="105" mass="12188">MRTQLKEISWKKQHSVQPEEDRCILFLSPNLILEDRMGEEKSKVQKRIHQHSQQNLLRTKRRGLFGSNMCCCCLSQNLLGPDMQFVRLLPSETDMETEDSIVAVG</sequence>
<dbReference type="Proteomes" id="UP001469553">
    <property type="component" value="Unassembled WGS sequence"/>
</dbReference>
<evidence type="ECO:0000313" key="1">
    <source>
        <dbReference type="EMBL" id="MEQ2284577.1"/>
    </source>
</evidence>
<comment type="caution">
    <text evidence="1">The sequence shown here is derived from an EMBL/GenBank/DDBJ whole genome shotgun (WGS) entry which is preliminary data.</text>
</comment>
<reference evidence="1 2" key="1">
    <citation type="submission" date="2021-06" db="EMBL/GenBank/DDBJ databases">
        <authorList>
            <person name="Palmer J.M."/>
        </authorList>
    </citation>
    <scope>NUCLEOTIDE SEQUENCE [LARGE SCALE GENOMIC DNA]</scope>
    <source>
        <strain evidence="1 2">AS_MEX2019</strain>
        <tissue evidence="1">Muscle</tissue>
    </source>
</reference>
<proteinExistence type="predicted"/>
<name>A0ABV0XSW5_9TELE</name>
<accession>A0ABV0XSW5</accession>
<gene>
    <name evidence="1" type="ORF">AMECASPLE_023124</name>
</gene>